<evidence type="ECO:0008006" key="5">
    <source>
        <dbReference type="Google" id="ProtNLM"/>
    </source>
</evidence>
<keyword evidence="2 3" id="KW-0802">TPR repeat</keyword>
<dbReference type="SUPFAM" id="SSF48452">
    <property type="entry name" value="TPR-like"/>
    <property type="match status" value="1"/>
</dbReference>
<dbReference type="InterPro" id="IPR019734">
    <property type="entry name" value="TPR_rpt"/>
</dbReference>
<dbReference type="Pfam" id="PF13181">
    <property type="entry name" value="TPR_8"/>
    <property type="match status" value="2"/>
</dbReference>
<dbReference type="Pfam" id="PF00515">
    <property type="entry name" value="TPR_1"/>
    <property type="match status" value="1"/>
</dbReference>
<organism evidence="4">
    <name type="scientific">Rhizophagus irregularis (strain DAOM 181602 / DAOM 197198 / MUCL 43194)</name>
    <name type="common">Arbuscular mycorrhizal fungus</name>
    <name type="synonym">Glomus intraradices</name>
    <dbReference type="NCBI Taxonomy" id="747089"/>
    <lineage>
        <taxon>Eukaryota</taxon>
        <taxon>Fungi</taxon>
        <taxon>Fungi incertae sedis</taxon>
        <taxon>Mucoromycota</taxon>
        <taxon>Glomeromycotina</taxon>
        <taxon>Glomeromycetes</taxon>
        <taxon>Glomerales</taxon>
        <taxon>Glomeraceae</taxon>
        <taxon>Rhizophagus</taxon>
    </lineage>
</organism>
<dbReference type="SMART" id="SM00028">
    <property type="entry name" value="TPR"/>
    <property type="match status" value="5"/>
</dbReference>
<evidence type="ECO:0000313" key="4">
    <source>
        <dbReference type="EMBL" id="ESA12549.1"/>
    </source>
</evidence>
<reference evidence="4" key="1">
    <citation type="submission" date="2013-07" db="EMBL/GenBank/DDBJ databases">
        <title>The genome of an arbuscular mycorrhizal fungus provides insights into the evolution of the oldest plant symbiosis.</title>
        <authorList>
            <consortium name="DOE Joint Genome Institute"/>
            <person name="Tisserant E."/>
            <person name="Malbreil M."/>
            <person name="Kuo A."/>
            <person name="Kohler A."/>
            <person name="Symeonidi A."/>
            <person name="Balestrini R."/>
            <person name="Charron P."/>
            <person name="Duensing N."/>
            <person name="Frei-dit-Frey N."/>
            <person name="Gianinazzi-Pearson V."/>
            <person name="Gilbert B."/>
            <person name="Handa Y."/>
            <person name="Hijri M."/>
            <person name="Kaul R."/>
            <person name="Kawaguchi M."/>
            <person name="Krajinski F."/>
            <person name="Lammers P."/>
            <person name="Lapierre D."/>
            <person name="Masclaux F.G."/>
            <person name="Murat C."/>
            <person name="Morin E."/>
            <person name="Ndikumana S."/>
            <person name="Pagni M."/>
            <person name="Petitpierre D."/>
            <person name="Requena N."/>
            <person name="Rosikiewicz P."/>
            <person name="Riley R."/>
            <person name="Saito K."/>
            <person name="San Clemente H."/>
            <person name="Shapiro H."/>
            <person name="van Tuinen D."/>
            <person name="Becard G."/>
            <person name="Bonfante P."/>
            <person name="Paszkowski U."/>
            <person name="Shachar-Hill Y."/>
            <person name="Young J.P."/>
            <person name="Sanders I.R."/>
            <person name="Henrissat B."/>
            <person name="Rensing S.A."/>
            <person name="Grigoriev I.V."/>
            <person name="Corradi N."/>
            <person name="Roux C."/>
            <person name="Martin F."/>
        </authorList>
    </citation>
    <scope>NUCLEOTIDE SEQUENCE</scope>
    <source>
        <strain evidence="4">DAOM 197198</strain>
    </source>
</reference>
<dbReference type="EMBL" id="KI284812">
    <property type="protein sequence ID" value="ESA12549.1"/>
    <property type="molecule type" value="Genomic_DNA"/>
</dbReference>
<feature type="repeat" description="TPR" evidence="3">
    <location>
        <begin position="299"/>
        <end position="332"/>
    </location>
</feature>
<dbReference type="InterPro" id="IPR011990">
    <property type="entry name" value="TPR-like_helical_dom_sf"/>
</dbReference>
<evidence type="ECO:0000256" key="2">
    <source>
        <dbReference type="ARBA" id="ARBA00022803"/>
    </source>
</evidence>
<sequence length="696" mass="82316">MIEHDLDQYIQKLNKINVTDSSEKFQILLKFIKEKCFKDFNILNDKMKKEKGKSLEQNVPKQEQKKNDINILDFIAIEMTCSISKEPTDQLCFLKCQHMISLNNLNKFKQNNNSKDLKCPECREIIEENDIRYLSQQVIYKNLYSYFFEAGFILPSIESDSNHDNTNSDNSADEEEADIMLNKKMKVIREIKEIKLNSRLLQLMFQSKKQNPAYQNFKNNVSIILGNSYFLKAENQEKHQEKDNDYNCALKNYNITLKDNPSNYLCLKNCAYIYANQENYLNALDMLNKLLAIIKQNDSLILCYYGEILNNLKRYDESIIYFTKAYNIDPENTHVIIKRAITYYLLQEYDNALLDLKRVIKLDSSSCIAYYYKGLTYYTMENVNNALKAFDKCIELDPNDNLSKMITYHLRDLSDDNDLNIPNINDDNSLLFMKCKIYIKLKKYDEAMLDLNRLFELNNDDISFTYLLREYSDFWSYLCDYYEISNNEFTELGIVDNFSTYIEKCFFVSNLINLNCKFYQFLESDSNSLLGQVLSFKDESLPISLPKLTDTHEISSYFITWKINVKEILSKNCFIKFVIVEGKDNAEIFSQKHVLKYEDVLKLSGLGWIEYTLPFTSNTNYTEWRPSIESNPHSIILKMDYVRLIRSKREKIYFPKMGHFLPIHKLHPNVPETFKDKYFSKKDMEKLVELKDIINH</sequence>
<dbReference type="PANTHER" id="PTHR45586">
    <property type="entry name" value="TPR REPEAT-CONTAINING PROTEIN PA4667"/>
    <property type="match status" value="1"/>
</dbReference>
<dbReference type="PROSITE" id="PS50005">
    <property type="entry name" value="TPR"/>
    <property type="match status" value="2"/>
</dbReference>
<evidence type="ECO:0000256" key="3">
    <source>
        <dbReference type="PROSITE-ProRule" id="PRU00339"/>
    </source>
</evidence>
<gene>
    <name evidence="4" type="ORF">GLOINDRAFT_27013</name>
</gene>
<dbReference type="InterPro" id="IPR013083">
    <property type="entry name" value="Znf_RING/FYVE/PHD"/>
</dbReference>
<proteinExistence type="predicted"/>
<dbReference type="Gene3D" id="3.30.40.10">
    <property type="entry name" value="Zinc/RING finger domain, C3HC4 (zinc finger)"/>
    <property type="match status" value="1"/>
</dbReference>
<evidence type="ECO:0000256" key="1">
    <source>
        <dbReference type="ARBA" id="ARBA00022737"/>
    </source>
</evidence>
<dbReference type="AlphaFoldDB" id="U9TWL6"/>
<dbReference type="SUPFAM" id="SSF57850">
    <property type="entry name" value="RING/U-box"/>
    <property type="match status" value="1"/>
</dbReference>
<dbReference type="Gene3D" id="1.25.40.10">
    <property type="entry name" value="Tetratricopeptide repeat domain"/>
    <property type="match status" value="2"/>
</dbReference>
<dbReference type="PANTHER" id="PTHR45586:SF1">
    <property type="entry name" value="LIPOPOLYSACCHARIDE ASSEMBLY PROTEIN B"/>
    <property type="match status" value="1"/>
</dbReference>
<name>U9TWL6_RHIID</name>
<dbReference type="HOGENOM" id="CLU_003439_1_0_1"/>
<accession>U9TWL6</accession>
<keyword evidence="1" id="KW-0677">Repeat</keyword>
<feature type="repeat" description="TPR" evidence="3">
    <location>
        <begin position="367"/>
        <end position="400"/>
    </location>
</feature>
<protein>
    <recommendedName>
        <fullName evidence="5">TPR-like protein</fullName>
    </recommendedName>
</protein>
<dbReference type="InterPro" id="IPR051012">
    <property type="entry name" value="CellSynth/LPSAsmb/PSIAsmb"/>
</dbReference>